<dbReference type="HAMAP" id="MF_01849">
    <property type="entry name" value="RNA_methyltr_RlmN"/>
    <property type="match status" value="1"/>
</dbReference>
<evidence type="ECO:0000313" key="17">
    <source>
        <dbReference type="EMBL" id="ADE53935.1"/>
    </source>
</evidence>
<protein>
    <recommendedName>
        <fullName evidence="14">Probable dual-specificity RNA methyltransferase RlmN</fullName>
        <ecNumber evidence="14">2.1.1.192</ecNumber>
    </recommendedName>
    <alternativeName>
        <fullName evidence="14">23S rRNA (adenine(2503)-C(2))-methyltransferase</fullName>
    </alternativeName>
    <alternativeName>
        <fullName evidence="14">23S rRNA m2A2503 methyltransferase</fullName>
    </alternativeName>
    <alternativeName>
        <fullName evidence="14">Ribosomal RNA large subunit methyltransferase N</fullName>
    </alternativeName>
    <alternativeName>
        <fullName evidence="14">tRNA (adenine(37)-C(2))-methyltransferase</fullName>
    </alternativeName>
    <alternativeName>
        <fullName evidence="14">tRNA m2A37 methyltransferase</fullName>
    </alternativeName>
</protein>
<evidence type="ECO:0000256" key="14">
    <source>
        <dbReference type="HAMAP-Rule" id="MF_01849"/>
    </source>
</evidence>
<dbReference type="HOGENOM" id="CLU_029101_2_0_0"/>
<dbReference type="GO" id="GO:0005737">
    <property type="term" value="C:cytoplasm"/>
    <property type="evidence" value="ECO:0007669"/>
    <property type="project" value="UniProtKB-SubCell"/>
</dbReference>
<dbReference type="PROSITE" id="PS51918">
    <property type="entry name" value="RADICAL_SAM"/>
    <property type="match status" value="1"/>
</dbReference>
<dbReference type="SFLD" id="SFLDG01062">
    <property type="entry name" value="methyltransferase_(Class_A)"/>
    <property type="match status" value="1"/>
</dbReference>
<feature type="binding site" evidence="14">
    <location>
        <position position="124"/>
    </location>
    <ligand>
        <name>[4Fe-4S] cluster</name>
        <dbReference type="ChEBI" id="CHEBI:49883"/>
        <note>4Fe-4S-S-AdoMet</note>
    </ligand>
</feature>
<accession>D5EQU2</accession>
<comment type="miscellaneous">
    <text evidence="14">Reaction proceeds by a ping-pong mechanism involving intermediate methylation of a conserved cysteine residue.</text>
</comment>
<keyword evidence="7 14" id="KW-0808">Transferase</keyword>
<keyword evidence="4 14" id="KW-0963">Cytoplasm</keyword>
<evidence type="ECO:0000256" key="3">
    <source>
        <dbReference type="ARBA" id="ARBA00022485"/>
    </source>
</evidence>
<dbReference type="GO" id="GO:0051539">
    <property type="term" value="F:4 iron, 4 sulfur cluster binding"/>
    <property type="evidence" value="ECO:0007669"/>
    <property type="project" value="UniProtKB-UniRule"/>
</dbReference>
<evidence type="ECO:0000256" key="1">
    <source>
        <dbReference type="ARBA" id="ARBA00004496"/>
    </source>
</evidence>
<dbReference type="PANTHER" id="PTHR30544">
    <property type="entry name" value="23S RRNA METHYLTRANSFERASE"/>
    <property type="match status" value="1"/>
</dbReference>
<dbReference type="GO" id="GO:0046872">
    <property type="term" value="F:metal ion binding"/>
    <property type="evidence" value="ECO:0007669"/>
    <property type="project" value="UniProtKB-KW"/>
</dbReference>
<dbReference type="AlphaFoldDB" id="D5EQU2"/>
<dbReference type="eggNOG" id="COG0820">
    <property type="taxonomic scope" value="Bacteria"/>
</dbReference>
<dbReference type="STRING" id="583355.Caka_0913"/>
<dbReference type="InterPro" id="IPR058240">
    <property type="entry name" value="rSAM_sf"/>
</dbReference>
<comment type="cofactor">
    <cofactor evidence="14">
        <name>[4Fe-4S] cluster</name>
        <dbReference type="ChEBI" id="CHEBI:49883"/>
    </cofactor>
    <text evidence="14">Binds 1 [4Fe-4S] cluster. The cluster is coordinated with 3 cysteines and an exchangeable S-adenosyl-L-methionine.</text>
</comment>
<evidence type="ECO:0000256" key="7">
    <source>
        <dbReference type="ARBA" id="ARBA00022679"/>
    </source>
</evidence>
<keyword evidence="5 14" id="KW-0698">rRNA processing</keyword>
<dbReference type="FunFam" id="3.20.20.70:FF:000014">
    <property type="entry name" value="Probable dual-specificity RNA methyltransferase RlmN"/>
    <property type="match status" value="1"/>
</dbReference>
<dbReference type="InterPro" id="IPR004383">
    <property type="entry name" value="rRNA_lsu_MTrfase_RlmN/Cfr"/>
</dbReference>
<keyword evidence="9 14" id="KW-0819">tRNA processing</keyword>
<comment type="caution">
    <text evidence="14">Lacks conserved residue(s) required for the propagation of feature annotation.</text>
</comment>
<keyword evidence="13 14" id="KW-1015">Disulfide bond</keyword>
<dbReference type="EMBL" id="CP001998">
    <property type="protein sequence ID" value="ADE53935.1"/>
    <property type="molecule type" value="Genomic_DNA"/>
</dbReference>
<evidence type="ECO:0000259" key="16">
    <source>
        <dbReference type="PROSITE" id="PS51918"/>
    </source>
</evidence>
<evidence type="ECO:0000256" key="9">
    <source>
        <dbReference type="ARBA" id="ARBA00022694"/>
    </source>
</evidence>
<feature type="binding site" evidence="14">
    <location>
        <begin position="236"/>
        <end position="238"/>
    </location>
    <ligand>
        <name>S-adenosyl-L-methionine</name>
        <dbReference type="ChEBI" id="CHEBI:59789"/>
    </ligand>
</feature>
<feature type="region of interest" description="Disordered" evidence="15">
    <location>
        <begin position="364"/>
        <end position="384"/>
    </location>
</feature>
<dbReference type="SFLD" id="SFLDS00029">
    <property type="entry name" value="Radical_SAM"/>
    <property type="match status" value="1"/>
</dbReference>
<dbReference type="CDD" id="cd01335">
    <property type="entry name" value="Radical_SAM"/>
    <property type="match status" value="1"/>
</dbReference>
<comment type="subcellular location">
    <subcellularLocation>
        <location evidence="1 14">Cytoplasm</location>
    </subcellularLocation>
</comment>
<organism evidence="17 18">
    <name type="scientific">Coraliomargarita akajimensis (strain DSM 45221 / IAM 15411 / JCM 23193 / KCTC 12865 / 04OKA010-24)</name>
    <dbReference type="NCBI Taxonomy" id="583355"/>
    <lineage>
        <taxon>Bacteria</taxon>
        <taxon>Pseudomonadati</taxon>
        <taxon>Verrucomicrobiota</taxon>
        <taxon>Opitutia</taxon>
        <taxon>Puniceicoccales</taxon>
        <taxon>Coraliomargaritaceae</taxon>
        <taxon>Coraliomargarita</taxon>
    </lineage>
</organism>
<comment type="function">
    <text evidence="14">Specifically methylates position 2 of adenine 2503 in 23S rRNA and position 2 of adenine 37 in tRNAs.</text>
</comment>
<dbReference type="PIRSF" id="PIRSF006004">
    <property type="entry name" value="CHP00048"/>
    <property type="match status" value="1"/>
</dbReference>
<feature type="binding site" evidence="14">
    <location>
        <position position="312"/>
    </location>
    <ligand>
        <name>S-adenosyl-L-methionine</name>
        <dbReference type="ChEBI" id="CHEBI:59789"/>
    </ligand>
</feature>
<dbReference type="GO" id="GO:0019843">
    <property type="term" value="F:rRNA binding"/>
    <property type="evidence" value="ECO:0007669"/>
    <property type="project" value="UniProtKB-UniRule"/>
</dbReference>
<feature type="active site" description="S-methylcysteine intermediate" evidence="14">
    <location>
        <position position="355"/>
    </location>
</feature>
<dbReference type="SFLD" id="SFLDF00275">
    <property type="entry name" value="adenosine_C2_methyltransferase"/>
    <property type="match status" value="1"/>
</dbReference>
<evidence type="ECO:0000256" key="4">
    <source>
        <dbReference type="ARBA" id="ARBA00022490"/>
    </source>
</evidence>
<dbReference type="EC" id="2.1.1.192" evidence="14"/>
<reference evidence="17 18" key="1">
    <citation type="journal article" date="2010" name="Stand. Genomic Sci.">
        <title>Complete genome sequence of Coraliomargarita akajimensis type strain (04OKA010-24).</title>
        <authorList>
            <person name="Mavromatis K."/>
            <person name="Abt B."/>
            <person name="Brambilla E."/>
            <person name="Lapidus A."/>
            <person name="Copeland A."/>
            <person name="Deshpande S."/>
            <person name="Nolan M."/>
            <person name="Lucas S."/>
            <person name="Tice H."/>
            <person name="Cheng J.F."/>
            <person name="Han C."/>
            <person name="Detter J.C."/>
            <person name="Woyke T."/>
            <person name="Goodwin L."/>
            <person name="Pitluck S."/>
            <person name="Held B."/>
            <person name="Brettin T."/>
            <person name="Tapia R."/>
            <person name="Ivanova N."/>
            <person name="Mikhailova N."/>
            <person name="Pati A."/>
            <person name="Liolios K."/>
            <person name="Chen A."/>
            <person name="Palaniappan K."/>
            <person name="Land M."/>
            <person name="Hauser L."/>
            <person name="Chang Y.J."/>
            <person name="Jeffries C.D."/>
            <person name="Rohde M."/>
            <person name="Goker M."/>
            <person name="Bristow J."/>
            <person name="Eisen J.A."/>
            <person name="Markowitz V."/>
            <person name="Hugenholtz P."/>
            <person name="Klenk H.P."/>
            <person name="Kyrpides N.C."/>
        </authorList>
    </citation>
    <scope>NUCLEOTIDE SEQUENCE [LARGE SCALE GENOMIC DNA]</scope>
    <source>
        <strain evidence="18">DSM 45221 / IAM 15411 / JCM 23193 / KCTC 12865</strain>
    </source>
</reference>
<keyword evidence="11 14" id="KW-0408">Iron</keyword>
<dbReference type="InterPro" id="IPR006638">
    <property type="entry name" value="Elp3/MiaA/NifB-like_rSAM"/>
</dbReference>
<comment type="similarity">
    <text evidence="2 14">Belongs to the radical SAM superfamily. RlmN family.</text>
</comment>
<dbReference type="PANTHER" id="PTHR30544:SF5">
    <property type="entry name" value="RADICAL SAM CORE DOMAIN-CONTAINING PROTEIN"/>
    <property type="match status" value="1"/>
</dbReference>
<keyword evidence="18" id="KW-1185">Reference proteome</keyword>
<sequence>MRFQPAKPSLFGETLESLTEAVKAAGYPGFRAKQVMEWLYKKRVGTWDAMTNLPKAFRGWLDETYILYPTQPLLDKRSDDVTQKFLLELEDKSLIETVLIRAPQTGVGQEKSRKTVCVSIQVGCAYGCKFCASGLAGFRRNLGPAEVVSQLMHICRMEDAHTERAKDEIASFDNIVFMGMGEPLANYDTLVRTIKILNAEWGLNFGARRITVSTSGVAPKIKQLAEEGVAVRLAISLHGATNEVRNKIMPVNKRYPLEELIPAAKAFKERHGRMLTLEFIMIEDINDSIDQARELAKIAKDLHAHVNCIPYNKVEGLEWVRPSVRKQDAFVDYLRKAGVSVTIRREKGHDINAACGQLRLKTEKQMAEAEAKPSNPFQKPADTE</sequence>
<keyword evidence="10 14" id="KW-0479">Metal-binding</keyword>
<feature type="active site" description="Proton acceptor" evidence="14">
    <location>
        <position position="96"/>
    </location>
</feature>
<dbReference type="InterPro" id="IPR040072">
    <property type="entry name" value="Methyltransferase_A"/>
</dbReference>
<dbReference type="Pfam" id="PF04055">
    <property type="entry name" value="Radical_SAM"/>
    <property type="match status" value="1"/>
</dbReference>
<dbReference type="InterPro" id="IPR013785">
    <property type="entry name" value="Aldolase_TIM"/>
</dbReference>
<dbReference type="GO" id="GO:0000049">
    <property type="term" value="F:tRNA binding"/>
    <property type="evidence" value="ECO:0007669"/>
    <property type="project" value="UniProtKB-UniRule"/>
</dbReference>
<comment type="catalytic activity">
    <reaction evidence="14">
        <text>adenosine(37) in tRNA + 2 reduced [2Fe-2S]-[ferredoxin] + 2 S-adenosyl-L-methionine = 2-methyladenosine(37) in tRNA + 5'-deoxyadenosine + L-methionine + 2 oxidized [2Fe-2S]-[ferredoxin] + S-adenosyl-L-homocysteine</text>
        <dbReference type="Rhea" id="RHEA:43332"/>
        <dbReference type="Rhea" id="RHEA-COMP:10000"/>
        <dbReference type="Rhea" id="RHEA-COMP:10001"/>
        <dbReference type="Rhea" id="RHEA-COMP:10162"/>
        <dbReference type="Rhea" id="RHEA-COMP:10485"/>
        <dbReference type="ChEBI" id="CHEBI:17319"/>
        <dbReference type="ChEBI" id="CHEBI:33737"/>
        <dbReference type="ChEBI" id="CHEBI:33738"/>
        <dbReference type="ChEBI" id="CHEBI:57844"/>
        <dbReference type="ChEBI" id="CHEBI:57856"/>
        <dbReference type="ChEBI" id="CHEBI:59789"/>
        <dbReference type="ChEBI" id="CHEBI:74411"/>
        <dbReference type="ChEBI" id="CHEBI:74497"/>
        <dbReference type="EC" id="2.1.1.192"/>
    </reaction>
</comment>
<dbReference type="Pfam" id="PF21016">
    <property type="entry name" value="RlmN_N"/>
    <property type="match status" value="1"/>
</dbReference>
<dbReference type="SMART" id="SM00729">
    <property type="entry name" value="Elp3"/>
    <property type="match status" value="1"/>
</dbReference>
<keyword evidence="8 14" id="KW-0949">S-adenosyl-L-methionine</keyword>
<dbReference type="GO" id="GO:0030488">
    <property type="term" value="P:tRNA methylation"/>
    <property type="evidence" value="ECO:0007669"/>
    <property type="project" value="UniProtKB-UniRule"/>
</dbReference>
<evidence type="ECO:0000256" key="6">
    <source>
        <dbReference type="ARBA" id="ARBA00022603"/>
    </source>
</evidence>
<comment type="catalytic activity">
    <reaction evidence="14">
        <text>adenosine(2503) in 23S rRNA + 2 reduced [2Fe-2S]-[ferredoxin] + 2 S-adenosyl-L-methionine = 2-methyladenosine(2503) in 23S rRNA + 5'-deoxyadenosine + L-methionine + 2 oxidized [2Fe-2S]-[ferredoxin] + S-adenosyl-L-homocysteine</text>
        <dbReference type="Rhea" id="RHEA:42916"/>
        <dbReference type="Rhea" id="RHEA-COMP:10000"/>
        <dbReference type="Rhea" id="RHEA-COMP:10001"/>
        <dbReference type="Rhea" id="RHEA-COMP:10152"/>
        <dbReference type="Rhea" id="RHEA-COMP:10282"/>
        <dbReference type="ChEBI" id="CHEBI:17319"/>
        <dbReference type="ChEBI" id="CHEBI:33737"/>
        <dbReference type="ChEBI" id="CHEBI:33738"/>
        <dbReference type="ChEBI" id="CHEBI:57844"/>
        <dbReference type="ChEBI" id="CHEBI:57856"/>
        <dbReference type="ChEBI" id="CHEBI:59789"/>
        <dbReference type="ChEBI" id="CHEBI:74411"/>
        <dbReference type="ChEBI" id="CHEBI:74497"/>
        <dbReference type="EC" id="2.1.1.192"/>
    </reaction>
</comment>
<gene>
    <name evidence="14" type="primary">rlmN</name>
    <name evidence="17" type="ordered locus">Caka_0913</name>
</gene>
<dbReference type="InterPro" id="IPR027492">
    <property type="entry name" value="RNA_MTrfase_RlmN"/>
</dbReference>
<dbReference type="GO" id="GO:0070475">
    <property type="term" value="P:rRNA base methylation"/>
    <property type="evidence" value="ECO:0007669"/>
    <property type="project" value="UniProtKB-UniRule"/>
</dbReference>
<dbReference type="OrthoDB" id="9793973at2"/>
<dbReference type="NCBIfam" id="TIGR00048">
    <property type="entry name" value="rRNA_mod_RlmN"/>
    <property type="match status" value="1"/>
</dbReference>
<dbReference type="GO" id="GO:0070040">
    <property type="term" value="F:rRNA (adenine(2503)-C2-)-methyltransferase activity"/>
    <property type="evidence" value="ECO:0007669"/>
    <property type="project" value="UniProtKB-UniRule"/>
</dbReference>
<feature type="domain" description="Radical SAM core" evidence="16">
    <location>
        <begin position="110"/>
        <end position="350"/>
    </location>
</feature>
<dbReference type="Gene3D" id="1.10.150.530">
    <property type="match status" value="1"/>
</dbReference>
<dbReference type="KEGG" id="caa:Caka_0913"/>
<feature type="binding site" evidence="14">
    <location>
        <begin position="181"/>
        <end position="182"/>
    </location>
    <ligand>
        <name>S-adenosyl-L-methionine</name>
        <dbReference type="ChEBI" id="CHEBI:59789"/>
    </ligand>
</feature>
<evidence type="ECO:0000256" key="11">
    <source>
        <dbReference type="ARBA" id="ARBA00023004"/>
    </source>
</evidence>
<name>D5EQU2_CORAD</name>
<dbReference type="GO" id="GO:0002935">
    <property type="term" value="F:tRNA (adenine(37)-C2)-methyltransferase activity"/>
    <property type="evidence" value="ECO:0007669"/>
    <property type="project" value="UniProtKB-UniRule"/>
</dbReference>
<evidence type="ECO:0000256" key="5">
    <source>
        <dbReference type="ARBA" id="ARBA00022552"/>
    </source>
</evidence>
<evidence type="ECO:0000256" key="15">
    <source>
        <dbReference type="SAM" id="MobiDB-lite"/>
    </source>
</evidence>
<dbReference type="Proteomes" id="UP000000925">
    <property type="component" value="Chromosome"/>
</dbReference>
<feature type="binding site" evidence="14">
    <location>
        <position position="128"/>
    </location>
    <ligand>
        <name>[4Fe-4S] cluster</name>
        <dbReference type="ChEBI" id="CHEBI:49883"/>
        <note>4Fe-4S-S-AdoMet</note>
    </ligand>
</feature>
<evidence type="ECO:0000256" key="2">
    <source>
        <dbReference type="ARBA" id="ARBA00007544"/>
    </source>
</evidence>
<feature type="binding site" evidence="14">
    <location>
        <position position="213"/>
    </location>
    <ligand>
        <name>S-adenosyl-L-methionine</name>
        <dbReference type="ChEBI" id="CHEBI:59789"/>
    </ligand>
</feature>
<dbReference type="SUPFAM" id="SSF102114">
    <property type="entry name" value="Radical SAM enzymes"/>
    <property type="match status" value="1"/>
</dbReference>
<keyword evidence="3 14" id="KW-0004">4Fe-4S</keyword>
<evidence type="ECO:0000256" key="13">
    <source>
        <dbReference type="ARBA" id="ARBA00023157"/>
    </source>
</evidence>
<keyword evidence="6 14" id="KW-0489">Methyltransferase</keyword>
<evidence type="ECO:0000256" key="12">
    <source>
        <dbReference type="ARBA" id="ARBA00023014"/>
    </source>
</evidence>
<evidence type="ECO:0000313" key="18">
    <source>
        <dbReference type="Proteomes" id="UP000000925"/>
    </source>
</evidence>
<proteinExistence type="inferred from homology"/>
<dbReference type="InterPro" id="IPR007197">
    <property type="entry name" value="rSAM"/>
</dbReference>
<evidence type="ECO:0000256" key="10">
    <source>
        <dbReference type="ARBA" id="ARBA00022723"/>
    </source>
</evidence>
<dbReference type="Gene3D" id="3.20.20.70">
    <property type="entry name" value="Aldolase class I"/>
    <property type="match status" value="1"/>
</dbReference>
<evidence type="ECO:0000256" key="8">
    <source>
        <dbReference type="ARBA" id="ARBA00022691"/>
    </source>
</evidence>
<keyword evidence="12 14" id="KW-0411">Iron-sulfur</keyword>
<feature type="binding site" evidence="14">
    <location>
        <position position="131"/>
    </location>
    <ligand>
        <name>[4Fe-4S] cluster</name>
        <dbReference type="ChEBI" id="CHEBI:49883"/>
        <note>4Fe-4S-S-AdoMet</note>
    </ligand>
</feature>
<dbReference type="InterPro" id="IPR048641">
    <property type="entry name" value="RlmN_N"/>
</dbReference>
<dbReference type="RefSeq" id="WP_013042659.1">
    <property type="nucleotide sequence ID" value="NC_014008.1"/>
</dbReference>